<name>A0A9P6RBG3_9FUNG</name>
<sequence>MEGIIEHQTSTLNFILTEKTRAQWQDSPELAPFLEPLDQLDGAPGLPGLTYLLKLMRLTCISHEEQSNRFFLLLESYCAIAEPPVLAEVLARFLLEGGEQFPSMTTKNEGWLAWALDYKPELARKGDMVKRLWRMAERRAEGIEKLAIQYIVTMLISKKQIEKEAQSRSQQDSARMDVDQDASFYPGRRSHDILYMLHCGPLADQYLPLWDDESVLNALVKLRDGSDQRALENQLLSLINVLDRFFSWIESQNHKESVEELKRRIASYTKAPELFMFAMDNILKYLDGRWIKNDTKEDNVSKPNMRATSLMAINKDREPIHYSASDSQGGYGFSESKNAIRGRPLRDKQVSKALDRGQSVRRFETADLVSQCIRGQDTGDVEQFLRRFLAHIGVRVDTAMVNVTAAASKHTAQQRDKILLRLISENAVYRSIMVSAIEQVHWTAASLCLPVIQTMLRCSIAHWSSCKNTSPRSYPKELEEALWLAQLAEQTGLIPDPVNQATVLFPLVESRDVGLILEQCYYVLLVRNADAPAHPPLDSNSPEISLLRRLIFKHAASTFHLMPLFAGAGAGSAQA</sequence>
<dbReference type="EMBL" id="JAAAIP010000562">
    <property type="protein sequence ID" value="KAG0315108.1"/>
    <property type="molecule type" value="Genomic_DNA"/>
</dbReference>
<gene>
    <name evidence="1" type="ORF">BGZ99_007674</name>
</gene>
<evidence type="ECO:0000313" key="2">
    <source>
        <dbReference type="Proteomes" id="UP000738325"/>
    </source>
</evidence>
<dbReference type="Proteomes" id="UP000738325">
    <property type="component" value="Unassembled WGS sequence"/>
</dbReference>
<reference evidence="1" key="1">
    <citation type="journal article" date="2020" name="Fungal Divers.">
        <title>Resolving the Mortierellaceae phylogeny through synthesis of multi-gene phylogenetics and phylogenomics.</title>
        <authorList>
            <person name="Vandepol N."/>
            <person name="Liber J."/>
            <person name="Desiro A."/>
            <person name="Na H."/>
            <person name="Kennedy M."/>
            <person name="Barry K."/>
            <person name="Grigoriev I.V."/>
            <person name="Miller A.N."/>
            <person name="O'Donnell K."/>
            <person name="Stajich J.E."/>
            <person name="Bonito G."/>
        </authorList>
    </citation>
    <scope>NUCLEOTIDE SEQUENCE</scope>
    <source>
        <strain evidence="1">REB-010B</strain>
    </source>
</reference>
<accession>A0A9P6RBG3</accession>
<dbReference type="OrthoDB" id="69088at2759"/>
<comment type="caution">
    <text evidence="1">The sequence shown here is derived from an EMBL/GenBank/DDBJ whole genome shotgun (WGS) entry which is preliminary data.</text>
</comment>
<dbReference type="AlphaFoldDB" id="A0A9P6RBG3"/>
<evidence type="ECO:0000313" key="1">
    <source>
        <dbReference type="EMBL" id="KAG0315108.1"/>
    </source>
</evidence>
<protein>
    <submittedName>
        <fullName evidence="1">Uncharacterized protein</fullName>
    </submittedName>
</protein>
<proteinExistence type="predicted"/>
<organism evidence="1 2">
    <name type="scientific">Dissophora globulifera</name>
    <dbReference type="NCBI Taxonomy" id="979702"/>
    <lineage>
        <taxon>Eukaryota</taxon>
        <taxon>Fungi</taxon>
        <taxon>Fungi incertae sedis</taxon>
        <taxon>Mucoromycota</taxon>
        <taxon>Mortierellomycotina</taxon>
        <taxon>Mortierellomycetes</taxon>
        <taxon>Mortierellales</taxon>
        <taxon>Mortierellaceae</taxon>
        <taxon>Dissophora</taxon>
    </lineage>
</organism>
<keyword evidence="2" id="KW-1185">Reference proteome</keyword>